<dbReference type="EMBL" id="BPVZ01000008">
    <property type="protein sequence ID" value="GKU95023.1"/>
    <property type="molecule type" value="Genomic_DNA"/>
</dbReference>
<keyword evidence="6" id="KW-1185">Reference proteome</keyword>
<feature type="domain" description="K Homology" evidence="4">
    <location>
        <begin position="293"/>
        <end position="369"/>
    </location>
</feature>
<dbReference type="PANTHER" id="PTHR10288">
    <property type="entry name" value="KH DOMAIN CONTAINING RNA BINDING PROTEIN"/>
    <property type="match status" value="1"/>
</dbReference>
<evidence type="ECO:0000259" key="4">
    <source>
        <dbReference type="SMART" id="SM00322"/>
    </source>
</evidence>
<dbReference type="InterPro" id="IPR004087">
    <property type="entry name" value="KH_dom"/>
</dbReference>
<evidence type="ECO:0000313" key="5">
    <source>
        <dbReference type="EMBL" id="GKU95023.1"/>
    </source>
</evidence>
<dbReference type="Proteomes" id="UP001054252">
    <property type="component" value="Unassembled WGS sequence"/>
</dbReference>
<evidence type="ECO:0000256" key="1">
    <source>
        <dbReference type="ARBA" id="ARBA00022737"/>
    </source>
</evidence>
<evidence type="ECO:0000256" key="3">
    <source>
        <dbReference type="SAM" id="MobiDB-lite"/>
    </source>
</evidence>
<proteinExistence type="predicted"/>
<organism evidence="5 6">
    <name type="scientific">Rubroshorea leprosula</name>
    <dbReference type="NCBI Taxonomy" id="152421"/>
    <lineage>
        <taxon>Eukaryota</taxon>
        <taxon>Viridiplantae</taxon>
        <taxon>Streptophyta</taxon>
        <taxon>Embryophyta</taxon>
        <taxon>Tracheophyta</taxon>
        <taxon>Spermatophyta</taxon>
        <taxon>Magnoliopsida</taxon>
        <taxon>eudicotyledons</taxon>
        <taxon>Gunneridae</taxon>
        <taxon>Pentapetalae</taxon>
        <taxon>rosids</taxon>
        <taxon>malvids</taxon>
        <taxon>Malvales</taxon>
        <taxon>Dipterocarpaceae</taxon>
        <taxon>Rubroshorea</taxon>
    </lineage>
</organism>
<dbReference type="PROSITE" id="PS50084">
    <property type="entry name" value="KH_TYPE_1"/>
    <property type="match status" value="5"/>
</dbReference>
<feature type="domain" description="K Homology" evidence="4">
    <location>
        <begin position="31"/>
        <end position="116"/>
    </location>
</feature>
<feature type="region of interest" description="Disordered" evidence="3">
    <location>
        <begin position="1"/>
        <end position="28"/>
    </location>
</feature>
<sequence length="737" mass="78974">MQNPYNDAFKHNRRGGRQRHQPSSISRPLPGQVAFRIVCHASLVGGVIGSSGSVVKQLCRETSSRIHFEEGVHGSDHRVILIIGSGSVDRMIRLSESESEECDVSCAQEAMIRVFERLWEVEAERDRAGAGASTGVACGRVEEEAYCGLLANTTQIGAVVGKGGKNVTSMRQLSGAKIRIMTAPSCARKDDELIQITGRTLAVKKALVAVSRCLLRCPPLDRDPLPSSRLTEPVVAEKASHEAFPDPYAELFPHLSSLLPPLLINSGSSASNACLPSMNIDGDPTLDKNGTWKEVIFRLLCSNAAAGAIIGKKGAIVRALQNLSGAAITFAAHVVRSGERVVTISAFEDLESWYSPAQTAVILVFARSIEADIDKGLLSGLSKGTSVTARLLVTSDIVSCLNGNGGQVLSEIIEVTGAHVQILEEDLVLDSVPQSVVVQITGEYKSVQDALFHVIGKLRDNFLPPDVVNEVRVRNPHGRVRETSPPGVHQQASLSLDTDQETFAPQGIDWGLSNNMYAAHSSKLQLEQQTGGRGHTMPIPDYERGVKTFGGSLEFERSMDYLLPVEVLNEVGGRSPYRGACRGVGDASTSGSHRSFSISLDSAQENVLARGMNHVGISDKISFPASQILQPQQSVGRKKASAGGRRGGEFESCFCSGKKSAIVKNTTVEIIVPEDVFGCVYGEDGCNLAHLRQISGAKVEVHNPRPGESEGTVVISGTPEQTQAAQSLLQAFILSYQ</sequence>
<keyword evidence="1" id="KW-0677">Repeat</keyword>
<feature type="domain" description="K Homology" evidence="4">
    <location>
        <begin position="664"/>
        <end position="734"/>
    </location>
</feature>
<dbReference type="InterPro" id="IPR036612">
    <property type="entry name" value="KH_dom_type_1_sf"/>
</dbReference>
<dbReference type="Pfam" id="PF00013">
    <property type="entry name" value="KH_1"/>
    <property type="match status" value="5"/>
</dbReference>
<comment type="caution">
    <text evidence="5">The sequence shown here is derived from an EMBL/GenBank/DDBJ whole genome shotgun (WGS) entry which is preliminary data.</text>
</comment>
<dbReference type="CDD" id="cd22462">
    <property type="entry name" value="KH-I_HEN4_like_rpt5"/>
    <property type="match status" value="1"/>
</dbReference>
<name>A0AAV5IAR1_9ROSI</name>
<dbReference type="GO" id="GO:0003723">
    <property type="term" value="F:RNA binding"/>
    <property type="evidence" value="ECO:0007669"/>
    <property type="project" value="UniProtKB-UniRule"/>
</dbReference>
<reference evidence="5 6" key="1">
    <citation type="journal article" date="2021" name="Commun. Biol.">
        <title>The genome of Shorea leprosula (Dipterocarpaceae) highlights the ecological relevance of drought in aseasonal tropical rainforests.</title>
        <authorList>
            <person name="Ng K.K.S."/>
            <person name="Kobayashi M.J."/>
            <person name="Fawcett J.A."/>
            <person name="Hatakeyama M."/>
            <person name="Paape T."/>
            <person name="Ng C.H."/>
            <person name="Ang C.C."/>
            <person name="Tnah L.H."/>
            <person name="Lee C.T."/>
            <person name="Nishiyama T."/>
            <person name="Sese J."/>
            <person name="O'Brien M.J."/>
            <person name="Copetti D."/>
            <person name="Mohd Noor M.I."/>
            <person name="Ong R.C."/>
            <person name="Putra M."/>
            <person name="Sireger I.Z."/>
            <person name="Indrioko S."/>
            <person name="Kosugi Y."/>
            <person name="Izuno A."/>
            <person name="Isagi Y."/>
            <person name="Lee S.L."/>
            <person name="Shimizu K.K."/>
        </authorList>
    </citation>
    <scope>NUCLEOTIDE SEQUENCE [LARGE SCALE GENOMIC DNA]</scope>
    <source>
        <strain evidence="5">214</strain>
    </source>
</reference>
<evidence type="ECO:0000256" key="2">
    <source>
        <dbReference type="PROSITE-ProRule" id="PRU00117"/>
    </source>
</evidence>
<evidence type="ECO:0000313" key="6">
    <source>
        <dbReference type="Proteomes" id="UP001054252"/>
    </source>
</evidence>
<feature type="compositionally biased region" description="Basic residues" evidence="3">
    <location>
        <begin position="11"/>
        <end position="20"/>
    </location>
</feature>
<gene>
    <name evidence="5" type="ORF">SLEP1_g8440</name>
</gene>
<keyword evidence="2" id="KW-0694">RNA-binding</keyword>
<feature type="domain" description="K Homology" evidence="4">
    <location>
        <begin position="143"/>
        <end position="215"/>
    </location>
</feature>
<protein>
    <recommendedName>
        <fullName evidence="4">K Homology domain-containing protein</fullName>
    </recommendedName>
</protein>
<dbReference type="SUPFAM" id="SSF54791">
    <property type="entry name" value="Eukaryotic type KH-domain (KH-domain type I)"/>
    <property type="match status" value="5"/>
</dbReference>
<feature type="domain" description="K Homology" evidence="4">
    <location>
        <begin position="385"/>
        <end position="459"/>
    </location>
</feature>
<accession>A0AAV5IAR1</accession>
<dbReference type="InterPro" id="IPR004088">
    <property type="entry name" value="KH_dom_type_1"/>
</dbReference>
<dbReference type="SMART" id="SM00322">
    <property type="entry name" value="KH"/>
    <property type="match status" value="5"/>
</dbReference>
<dbReference type="AlphaFoldDB" id="A0AAV5IAR1"/>
<dbReference type="Gene3D" id="3.30.310.210">
    <property type="match status" value="1"/>
</dbReference>
<dbReference type="Gene3D" id="3.30.1370.10">
    <property type="entry name" value="K Homology domain, type 1"/>
    <property type="match status" value="3"/>
</dbReference>